<dbReference type="EMBL" id="JH930470">
    <property type="protein sequence ID" value="EKM57913.1"/>
    <property type="molecule type" value="Genomic_DNA"/>
</dbReference>
<reference evidence="1 2" key="1">
    <citation type="journal article" date="2012" name="BMC Genomics">
        <title>Comparative genomics of the white-rot fungi, Phanerochaete carnosa and P. chrysosporium, to elucidate the genetic basis of the distinct wood types they colonize.</title>
        <authorList>
            <person name="Suzuki H."/>
            <person name="MacDonald J."/>
            <person name="Syed K."/>
            <person name="Salamov A."/>
            <person name="Hori C."/>
            <person name="Aerts A."/>
            <person name="Henrissat B."/>
            <person name="Wiebenga A."/>
            <person name="vanKuyk P.A."/>
            <person name="Barry K."/>
            <person name="Lindquist E."/>
            <person name="LaButti K."/>
            <person name="Lapidus A."/>
            <person name="Lucas S."/>
            <person name="Coutinho P."/>
            <person name="Gong Y."/>
            <person name="Samejima M."/>
            <person name="Mahadevan R."/>
            <person name="Abou-Zaid M."/>
            <person name="de Vries R.P."/>
            <person name="Igarashi K."/>
            <person name="Yadav J.S."/>
            <person name="Grigoriev I.V."/>
            <person name="Master E.R."/>
        </authorList>
    </citation>
    <scope>NUCLEOTIDE SEQUENCE [LARGE SCALE GENOMIC DNA]</scope>
    <source>
        <strain evidence="1 2">HHB-10118-sp</strain>
    </source>
</reference>
<dbReference type="InParanoid" id="K5W243"/>
<feature type="non-terminal residue" evidence="1">
    <location>
        <position position="52"/>
    </location>
</feature>
<dbReference type="OrthoDB" id="444848at2759"/>
<dbReference type="GO" id="GO:0003676">
    <property type="term" value="F:nucleic acid binding"/>
    <property type="evidence" value="ECO:0007669"/>
    <property type="project" value="InterPro"/>
</dbReference>
<protein>
    <recommendedName>
        <fullName evidence="3">Integrase catalytic domain-containing protein</fullName>
    </recommendedName>
</protein>
<evidence type="ECO:0000313" key="2">
    <source>
        <dbReference type="Proteomes" id="UP000008370"/>
    </source>
</evidence>
<dbReference type="GeneID" id="18919928"/>
<dbReference type="KEGG" id="pco:PHACADRAFT_49400"/>
<evidence type="ECO:0000313" key="1">
    <source>
        <dbReference type="EMBL" id="EKM57913.1"/>
    </source>
</evidence>
<dbReference type="Gene3D" id="3.30.420.10">
    <property type="entry name" value="Ribonuclease H-like superfamily/Ribonuclease H"/>
    <property type="match status" value="1"/>
</dbReference>
<dbReference type="SUPFAM" id="SSF53098">
    <property type="entry name" value="Ribonuclease H-like"/>
    <property type="match status" value="1"/>
</dbReference>
<dbReference type="HOGENOM" id="CLU_3093067_0_0_1"/>
<accession>K5W243</accession>
<dbReference type="InterPro" id="IPR036397">
    <property type="entry name" value="RNaseH_sf"/>
</dbReference>
<dbReference type="Proteomes" id="UP000008370">
    <property type="component" value="Unassembled WGS sequence"/>
</dbReference>
<sequence>KIYLDIMYMPTVQGYKYIVAARDNLSQVAEGRALRKATFSAVTKFLWEEIFC</sequence>
<organism evidence="1 2">
    <name type="scientific">Phanerochaete carnosa (strain HHB-10118-sp)</name>
    <name type="common">White-rot fungus</name>
    <name type="synonym">Peniophora carnosa</name>
    <dbReference type="NCBI Taxonomy" id="650164"/>
    <lineage>
        <taxon>Eukaryota</taxon>
        <taxon>Fungi</taxon>
        <taxon>Dikarya</taxon>
        <taxon>Basidiomycota</taxon>
        <taxon>Agaricomycotina</taxon>
        <taxon>Agaricomycetes</taxon>
        <taxon>Polyporales</taxon>
        <taxon>Phanerochaetaceae</taxon>
        <taxon>Phanerochaete</taxon>
    </lineage>
</organism>
<name>K5W243_PHACS</name>
<feature type="non-terminal residue" evidence="1">
    <location>
        <position position="1"/>
    </location>
</feature>
<gene>
    <name evidence="1" type="ORF">PHACADRAFT_49400</name>
</gene>
<proteinExistence type="predicted"/>
<dbReference type="RefSeq" id="XP_007392752.1">
    <property type="nucleotide sequence ID" value="XM_007392690.1"/>
</dbReference>
<dbReference type="AlphaFoldDB" id="K5W243"/>
<evidence type="ECO:0008006" key="3">
    <source>
        <dbReference type="Google" id="ProtNLM"/>
    </source>
</evidence>
<keyword evidence="2" id="KW-1185">Reference proteome</keyword>
<dbReference type="InterPro" id="IPR012337">
    <property type="entry name" value="RNaseH-like_sf"/>
</dbReference>